<feature type="transmembrane region" description="Helical" evidence="2">
    <location>
        <begin position="44"/>
        <end position="62"/>
    </location>
</feature>
<sequence length="201" mass="22868">MQEIQAHAEVQHSDSTPAETPRPSQLAGKVYRRLPRLKFSVPSMVSHFTIFLQLASVAVGAAPRHLQRMFGYTDESKKGHLQGPHESHPLLYRGRPRYDCLWKGARREKILIIAPHSQVLDDMDPSFYQLLQIYSVPPEYFPKVVRVYGMASEVNAAIGGLGLPDGEDQQRNQKEFSFNDLFLAEAVLQEFEDEDDNHAKH</sequence>
<accession>A0AAX6MM73</accession>
<gene>
    <name evidence="3" type="ORF">Daesc_003681</name>
</gene>
<proteinExistence type="predicted"/>
<reference evidence="3 4" key="1">
    <citation type="journal article" date="2024" name="Front Chem Biol">
        <title>Unveiling the potential of Daldinia eschscholtzii MFLUCC 19-0629 through bioactivity and bioinformatics studies for enhanced sustainable agriculture production.</title>
        <authorList>
            <person name="Brooks S."/>
            <person name="Weaver J.A."/>
            <person name="Klomchit A."/>
            <person name="Alharthi S.A."/>
            <person name="Onlamun T."/>
            <person name="Nurani R."/>
            <person name="Vong T.K."/>
            <person name="Alberti F."/>
            <person name="Greco C."/>
        </authorList>
    </citation>
    <scope>NUCLEOTIDE SEQUENCE [LARGE SCALE GENOMIC DNA]</scope>
    <source>
        <strain evidence="3">MFLUCC 19-0629</strain>
    </source>
</reference>
<evidence type="ECO:0000256" key="2">
    <source>
        <dbReference type="SAM" id="Phobius"/>
    </source>
</evidence>
<organism evidence="3 4">
    <name type="scientific">Daldinia eschscholtzii</name>
    <dbReference type="NCBI Taxonomy" id="292717"/>
    <lineage>
        <taxon>Eukaryota</taxon>
        <taxon>Fungi</taxon>
        <taxon>Dikarya</taxon>
        <taxon>Ascomycota</taxon>
        <taxon>Pezizomycotina</taxon>
        <taxon>Sordariomycetes</taxon>
        <taxon>Xylariomycetidae</taxon>
        <taxon>Xylariales</taxon>
        <taxon>Hypoxylaceae</taxon>
        <taxon>Daldinia</taxon>
    </lineage>
</organism>
<protein>
    <submittedName>
        <fullName evidence="3">Uncharacterized protein</fullName>
    </submittedName>
</protein>
<feature type="region of interest" description="Disordered" evidence="1">
    <location>
        <begin position="1"/>
        <end position="27"/>
    </location>
</feature>
<keyword evidence="2" id="KW-1133">Transmembrane helix</keyword>
<evidence type="ECO:0000313" key="4">
    <source>
        <dbReference type="Proteomes" id="UP001369815"/>
    </source>
</evidence>
<keyword evidence="2" id="KW-0472">Membrane</keyword>
<keyword evidence="4" id="KW-1185">Reference proteome</keyword>
<name>A0AAX6MM73_9PEZI</name>
<dbReference type="AlphaFoldDB" id="A0AAX6MM73"/>
<dbReference type="Proteomes" id="UP001369815">
    <property type="component" value="Unassembled WGS sequence"/>
</dbReference>
<comment type="caution">
    <text evidence="3">The sequence shown here is derived from an EMBL/GenBank/DDBJ whole genome shotgun (WGS) entry which is preliminary data.</text>
</comment>
<evidence type="ECO:0000256" key="1">
    <source>
        <dbReference type="SAM" id="MobiDB-lite"/>
    </source>
</evidence>
<evidence type="ECO:0000313" key="3">
    <source>
        <dbReference type="EMBL" id="KAK6953719.1"/>
    </source>
</evidence>
<keyword evidence="2" id="KW-0812">Transmembrane</keyword>
<dbReference type="EMBL" id="JBANMG010000004">
    <property type="protein sequence ID" value="KAK6953719.1"/>
    <property type="molecule type" value="Genomic_DNA"/>
</dbReference>